<feature type="transmembrane region" description="Helical" evidence="2">
    <location>
        <begin position="12"/>
        <end position="28"/>
    </location>
</feature>
<dbReference type="Proteomes" id="UP001519504">
    <property type="component" value="Unassembled WGS sequence"/>
</dbReference>
<feature type="region of interest" description="Disordered" evidence="1">
    <location>
        <begin position="128"/>
        <end position="147"/>
    </location>
</feature>
<proteinExistence type="predicted"/>
<feature type="transmembrane region" description="Helical" evidence="2">
    <location>
        <begin position="83"/>
        <end position="100"/>
    </location>
</feature>
<evidence type="ECO:0000313" key="3">
    <source>
        <dbReference type="EMBL" id="MBS9338511.1"/>
    </source>
</evidence>
<name>A0ABS5QZ97_9LACO</name>
<keyword evidence="2" id="KW-0472">Membrane</keyword>
<organism evidence="3 4">
    <name type="scientific">Fructobacillus broussonetiae</name>
    <dbReference type="NCBI Taxonomy" id="2713173"/>
    <lineage>
        <taxon>Bacteria</taxon>
        <taxon>Bacillati</taxon>
        <taxon>Bacillota</taxon>
        <taxon>Bacilli</taxon>
        <taxon>Lactobacillales</taxon>
        <taxon>Lactobacillaceae</taxon>
        <taxon>Fructobacillus</taxon>
    </lineage>
</organism>
<dbReference type="EMBL" id="JAAMFK010000003">
    <property type="protein sequence ID" value="MBS9338511.1"/>
    <property type="molecule type" value="Genomic_DNA"/>
</dbReference>
<keyword evidence="2" id="KW-0812">Transmembrane</keyword>
<reference evidence="3 4" key="1">
    <citation type="submission" date="2020-02" db="EMBL/GenBank/DDBJ databases">
        <title>Fructobacillus sp. isolated from paper mulberry of Taiwan.</title>
        <authorList>
            <person name="Lin S.-T."/>
        </authorList>
    </citation>
    <scope>NUCLEOTIDE SEQUENCE [LARGE SCALE GENOMIC DNA]</scope>
    <source>
        <strain evidence="3 4">M2-14</strain>
    </source>
</reference>
<feature type="transmembrane region" description="Helical" evidence="2">
    <location>
        <begin position="34"/>
        <end position="58"/>
    </location>
</feature>
<evidence type="ECO:0000256" key="2">
    <source>
        <dbReference type="SAM" id="Phobius"/>
    </source>
</evidence>
<keyword evidence="4" id="KW-1185">Reference proteome</keyword>
<keyword evidence="2" id="KW-1133">Transmembrane helix</keyword>
<gene>
    <name evidence="3" type="ORF">G6R29_02520</name>
</gene>
<evidence type="ECO:0000256" key="1">
    <source>
        <dbReference type="SAM" id="MobiDB-lite"/>
    </source>
</evidence>
<dbReference type="RefSeq" id="WP_213808797.1">
    <property type="nucleotide sequence ID" value="NZ_JAAMFK010000003.1"/>
</dbReference>
<accession>A0ABS5QZ97</accession>
<comment type="caution">
    <text evidence="3">The sequence shown here is derived from an EMBL/GenBank/DDBJ whole genome shotgun (WGS) entry which is preliminary data.</text>
</comment>
<protein>
    <submittedName>
        <fullName evidence="3">Uncharacterized protein</fullName>
    </submittedName>
</protein>
<sequence length="147" mass="17174">MTPQQITNQNRYASFFLLFGTLFYFTGIDKLTGHYIVPLVLLAVFFGVRRPVIFYYFFKRLYMSFQYEVRHVEKYADWKKRGAFRFTWFAPYALSVSLIFQVCTLNAYFLPLVAATAGLFFYQKKKGRLPESSDNEDEDDTVGAAQG</sequence>
<evidence type="ECO:0000313" key="4">
    <source>
        <dbReference type="Proteomes" id="UP001519504"/>
    </source>
</evidence>